<dbReference type="AlphaFoldDB" id="A0A7S4U9G6"/>
<keyword evidence="7" id="KW-0732">Signal</keyword>
<accession>A0A7S4U9G6</accession>
<reference evidence="8" key="1">
    <citation type="submission" date="2021-01" db="EMBL/GenBank/DDBJ databases">
        <authorList>
            <person name="Corre E."/>
            <person name="Pelletier E."/>
            <person name="Niang G."/>
            <person name="Scheremetjew M."/>
            <person name="Finn R."/>
            <person name="Kale V."/>
            <person name="Holt S."/>
            <person name="Cochrane G."/>
            <person name="Meng A."/>
            <person name="Brown T."/>
            <person name="Cohen L."/>
        </authorList>
    </citation>
    <scope>NUCLEOTIDE SEQUENCE</scope>
    <source>
        <strain evidence="8">CCMP 2712</strain>
    </source>
</reference>
<dbReference type="SUPFAM" id="SSF103511">
    <property type="entry name" value="Chlorophyll a-b binding protein"/>
    <property type="match status" value="1"/>
</dbReference>
<keyword evidence="6" id="KW-0472">Membrane</keyword>
<keyword evidence="3" id="KW-0602">Photosynthesis</keyword>
<dbReference type="InterPro" id="IPR022796">
    <property type="entry name" value="Chloroa_b-bind"/>
</dbReference>
<sequence>MLRSAVAFALAASAAAFAPSPVLPRAAQRAAAARNGPTMQLYKEGQLQGATVNLYSFLERPPALDGTWVGDVGFDPLGFSNIIDMRWLREAELKHGRVCMLAATGMIVQDVYQFPGVTKTFGAAKMTALHDAAVKQGAMQQLLLWLGFIEIFGFVAIVQMLQGSDRQPGDFGFDPLNCAKNPNALARRQLVELKNGRLAMIATAGMLHHYFITGKGPIELITG</sequence>
<evidence type="ECO:0000313" key="8">
    <source>
        <dbReference type="EMBL" id="CAE2342673.1"/>
    </source>
</evidence>
<evidence type="ECO:0000256" key="4">
    <source>
        <dbReference type="ARBA" id="ARBA00022640"/>
    </source>
</evidence>
<protein>
    <submittedName>
        <fullName evidence="8">Uncharacterized protein</fullName>
    </submittedName>
</protein>
<keyword evidence="5" id="KW-0157">Chromophore</keyword>
<keyword evidence="4" id="KW-0934">Plastid</keyword>
<evidence type="ECO:0000256" key="5">
    <source>
        <dbReference type="PIRSR" id="PIRSR601344-1"/>
    </source>
</evidence>
<evidence type="ECO:0000256" key="2">
    <source>
        <dbReference type="ARBA" id="ARBA00022528"/>
    </source>
</evidence>
<keyword evidence="6" id="KW-0812">Transmembrane</keyword>
<proteinExistence type="predicted"/>
<comment type="subcellular location">
    <subcellularLocation>
        <location evidence="1">Plastid</location>
        <location evidence="1">Chloroplast</location>
    </subcellularLocation>
</comment>
<organism evidence="8">
    <name type="scientific">Guillardia theta</name>
    <name type="common">Cryptophyte</name>
    <name type="synonym">Cryptomonas phi</name>
    <dbReference type="NCBI Taxonomy" id="55529"/>
    <lineage>
        <taxon>Eukaryota</taxon>
        <taxon>Cryptophyceae</taxon>
        <taxon>Pyrenomonadales</taxon>
        <taxon>Geminigeraceae</taxon>
        <taxon>Guillardia</taxon>
    </lineage>
</organism>
<dbReference type="GO" id="GO:0016020">
    <property type="term" value="C:membrane"/>
    <property type="evidence" value="ECO:0007669"/>
    <property type="project" value="InterPro"/>
</dbReference>
<feature type="binding site" evidence="5">
    <location>
        <position position="92"/>
    </location>
    <ligand>
        <name>chlorophyll a</name>
        <dbReference type="ChEBI" id="CHEBI:58416"/>
        <label>1</label>
    </ligand>
</feature>
<keyword evidence="2" id="KW-0150">Chloroplast</keyword>
<feature type="binding site" evidence="5">
    <location>
        <position position="80"/>
    </location>
    <ligand>
        <name>chlorophyll a</name>
        <dbReference type="ChEBI" id="CHEBI:58416"/>
        <label>1</label>
    </ligand>
</feature>
<feature type="transmembrane region" description="Helical" evidence="6">
    <location>
        <begin position="142"/>
        <end position="161"/>
    </location>
</feature>
<gene>
    <name evidence="8" type="ORF">GTHE00462_LOCUS40579</name>
</gene>
<dbReference type="Gene3D" id="1.10.3460.10">
    <property type="entry name" value="Chlorophyll a/b binding protein domain"/>
    <property type="match status" value="1"/>
</dbReference>
<keyword evidence="5" id="KW-0148">Chlorophyll</keyword>
<dbReference type="InterPro" id="IPR001344">
    <property type="entry name" value="Chloro_AB-bd_pln"/>
</dbReference>
<keyword evidence="6" id="KW-1133">Transmembrane helix</keyword>
<evidence type="ECO:0000256" key="3">
    <source>
        <dbReference type="ARBA" id="ARBA00022531"/>
    </source>
</evidence>
<feature type="binding site" evidence="5">
    <location>
        <position position="192"/>
    </location>
    <ligand>
        <name>chlorophyll a</name>
        <dbReference type="ChEBI" id="CHEBI:58416"/>
        <label>1</label>
    </ligand>
</feature>
<feature type="binding site" evidence="5">
    <location>
        <position position="95"/>
    </location>
    <ligand>
        <name>chlorophyll a</name>
        <dbReference type="ChEBI" id="CHEBI:58416"/>
        <label>1</label>
    </ligand>
</feature>
<dbReference type="PANTHER" id="PTHR21649">
    <property type="entry name" value="CHLOROPHYLL A/B BINDING PROTEIN"/>
    <property type="match status" value="1"/>
</dbReference>
<dbReference type="OMA" id="ICECIGY"/>
<dbReference type="Pfam" id="PF00504">
    <property type="entry name" value="Chloroa_b-bind"/>
    <property type="match status" value="1"/>
</dbReference>
<feature type="signal peptide" evidence="7">
    <location>
        <begin position="1"/>
        <end position="16"/>
    </location>
</feature>
<name>A0A7S4U9G6_GUITH</name>
<dbReference type="GO" id="GO:0016168">
    <property type="term" value="F:chlorophyll binding"/>
    <property type="evidence" value="ECO:0007669"/>
    <property type="project" value="UniProtKB-KW"/>
</dbReference>
<feature type="binding site" description="axial binding residue" evidence="5">
    <location>
        <position position="97"/>
    </location>
    <ligand>
        <name>chlorophyll b</name>
        <dbReference type="ChEBI" id="CHEBI:61721"/>
        <label>1</label>
    </ligand>
    <ligandPart>
        <name>Mg</name>
        <dbReference type="ChEBI" id="CHEBI:25107"/>
    </ligandPart>
</feature>
<evidence type="ECO:0000256" key="6">
    <source>
        <dbReference type="SAM" id="Phobius"/>
    </source>
</evidence>
<feature type="binding site" evidence="5">
    <location>
        <position position="195"/>
    </location>
    <ligand>
        <name>chlorophyll a</name>
        <dbReference type="ChEBI" id="CHEBI:58416"/>
        <label>1</label>
    </ligand>
</feature>
<evidence type="ECO:0000256" key="7">
    <source>
        <dbReference type="SAM" id="SignalP"/>
    </source>
</evidence>
<dbReference type="GO" id="GO:0009765">
    <property type="term" value="P:photosynthesis, light harvesting"/>
    <property type="evidence" value="ECO:0007669"/>
    <property type="project" value="InterPro"/>
</dbReference>
<feature type="binding site" evidence="5">
    <location>
        <position position="197"/>
    </location>
    <ligand>
        <name>chlorophyll a</name>
        <dbReference type="ChEBI" id="CHEBI:58416"/>
        <label>1</label>
    </ligand>
</feature>
<evidence type="ECO:0000256" key="1">
    <source>
        <dbReference type="ARBA" id="ARBA00004229"/>
    </source>
</evidence>
<dbReference type="EMBL" id="HBKN01051991">
    <property type="protein sequence ID" value="CAE2342673.1"/>
    <property type="molecule type" value="Transcribed_RNA"/>
</dbReference>
<dbReference type="GO" id="GO:0009507">
    <property type="term" value="C:chloroplast"/>
    <property type="evidence" value="ECO:0007669"/>
    <property type="project" value="UniProtKB-SubCell"/>
</dbReference>
<feature type="chain" id="PRO_5030892733" evidence="7">
    <location>
        <begin position="17"/>
        <end position="223"/>
    </location>
</feature>